<keyword evidence="3" id="KW-1185">Reference proteome</keyword>
<sequence length="279" mass="31830">MFRFSEGKKSALGCFLLFQLSSLFFFTPLYSQNHSSKTITPNSETSEELILVTEVSSGKPKFEKAYGASEFLKREYSPASTFKTYLVLSLLENNVIDPEEKIECADKHIPNSPRPLDLRDALFYSSNDYFEKVFPKLGKDKLDITLHKIGYLENSKSNIKVKDWWIDLAGLKHGGRIRLTPKSVHSSWSKIFENGYGLNKGIMEEWKKALFWSECPEQSANVYGKTGSWEGSFWFQGALVKSENDYVIYTILNRSKSGSRTGTIIRFYEIVGCKVPSLE</sequence>
<dbReference type="InterPro" id="IPR001460">
    <property type="entry name" value="PCN-bd_Tpept"/>
</dbReference>
<reference evidence="2 3" key="1">
    <citation type="submission" date="2017-07" db="EMBL/GenBank/DDBJ databases">
        <title>Leptospira spp. isolated from tropical soils.</title>
        <authorList>
            <person name="Thibeaux R."/>
            <person name="Iraola G."/>
            <person name="Ferres I."/>
            <person name="Bierque E."/>
            <person name="Girault D."/>
            <person name="Soupe-Gilbert M.-E."/>
            <person name="Picardeau M."/>
            <person name="Goarant C."/>
        </authorList>
    </citation>
    <scope>NUCLEOTIDE SEQUENCE [LARGE SCALE GENOMIC DNA]</scope>
    <source>
        <strain evidence="2 3">MCA1-C-A1</strain>
    </source>
</reference>
<dbReference type="GO" id="GO:0005886">
    <property type="term" value="C:plasma membrane"/>
    <property type="evidence" value="ECO:0007669"/>
    <property type="project" value="TreeGrafter"/>
</dbReference>
<dbReference type="Pfam" id="PF00905">
    <property type="entry name" value="Transpeptidase"/>
    <property type="match status" value="1"/>
</dbReference>
<feature type="domain" description="Penicillin-binding protein transpeptidase" evidence="1">
    <location>
        <begin position="43"/>
        <end position="212"/>
    </location>
</feature>
<dbReference type="Proteomes" id="UP000232196">
    <property type="component" value="Unassembled WGS sequence"/>
</dbReference>
<dbReference type="InterPro" id="IPR012338">
    <property type="entry name" value="Beta-lactam/transpept-like"/>
</dbReference>
<dbReference type="EMBL" id="NPDN01000001">
    <property type="protein sequence ID" value="PJZ27440.1"/>
    <property type="molecule type" value="Genomic_DNA"/>
</dbReference>
<gene>
    <name evidence="2" type="ORF">CH357_02515</name>
</gene>
<protein>
    <submittedName>
        <fullName evidence="2">Penicillin binding protein transpeptidase domain-containing protein</fullName>
    </submittedName>
</protein>
<dbReference type="GO" id="GO:0071555">
    <property type="term" value="P:cell wall organization"/>
    <property type="evidence" value="ECO:0007669"/>
    <property type="project" value="TreeGrafter"/>
</dbReference>
<dbReference type="SUPFAM" id="SSF56601">
    <property type="entry name" value="beta-lactamase/transpeptidase-like"/>
    <property type="match status" value="1"/>
</dbReference>
<dbReference type="GO" id="GO:0008658">
    <property type="term" value="F:penicillin binding"/>
    <property type="evidence" value="ECO:0007669"/>
    <property type="project" value="InterPro"/>
</dbReference>
<evidence type="ECO:0000313" key="2">
    <source>
        <dbReference type="EMBL" id="PJZ27440.1"/>
    </source>
</evidence>
<dbReference type="OrthoDB" id="321532at2"/>
<dbReference type="PANTHER" id="PTHR30627">
    <property type="entry name" value="PEPTIDOGLYCAN D,D-TRANSPEPTIDASE"/>
    <property type="match status" value="1"/>
</dbReference>
<evidence type="ECO:0000313" key="3">
    <source>
        <dbReference type="Proteomes" id="UP000232196"/>
    </source>
</evidence>
<name>A0A2M9XIE7_9LEPT</name>
<proteinExistence type="predicted"/>
<dbReference type="InterPro" id="IPR050515">
    <property type="entry name" value="Beta-lactam/transpept"/>
</dbReference>
<comment type="caution">
    <text evidence="2">The sequence shown here is derived from an EMBL/GenBank/DDBJ whole genome shotgun (WGS) entry which is preliminary data.</text>
</comment>
<dbReference type="AlphaFoldDB" id="A0A2M9XIE7"/>
<accession>A0A2M9XIE7</accession>
<organism evidence="2 3">
    <name type="scientific">Leptospira hartskeerlii</name>
    <dbReference type="NCBI Taxonomy" id="2023177"/>
    <lineage>
        <taxon>Bacteria</taxon>
        <taxon>Pseudomonadati</taxon>
        <taxon>Spirochaetota</taxon>
        <taxon>Spirochaetia</taxon>
        <taxon>Leptospirales</taxon>
        <taxon>Leptospiraceae</taxon>
        <taxon>Leptospira</taxon>
    </lineage>
</organism>
<dbReference type="Gene3D" id="3.40.710.10">
    <property type="entry name" value="DD-peptidase/beta-lactamase superfamily"/>
    <property type="match status" value="1"/>
</dbReference>
<dbReference type="RefSeq" id="WP_100705175.1">
    <property type="nucleotide sequence ID" value="NZ_NPDL01000010.1"/>
</dbReference>
<evidence type="ECO:0000259" key="1">
    <source>
        <dbReference type="Pfam" id="PF00905"/>
    </source>
</evidence>